<name>A0AA38HN64_9CUCU</name>
<sequence length="74" mass="8722">MESDSIFHYLSYFLFIVPQYFADFHHAYAKFYECEKSVAKLAVVYGKIPELCYVMRNANYHGIARASECIRQLN</sequence>
<comment type="caution">
    <text evidence="2">The sequence shown here is derived from an EMBL/GenBank/DDBJ whole genome shotgun (WGS) entry which is preliminary data.</text>
</comment>
<organism evidence="2 3">
    <name type="scientific">Zophobas morio</name>
    <dbReference type="NCBI Taxonomy" id="2755281"/>
    <lineage>
        <taxon>Eukaryota</taxon>
        <taxon>Metazoa</taxon>
        <taxon>Ecdysozoa</taxon>
        <taxon>Arthropoda</taxon>
        <taxon>Hexapoda</taxon>
        <taxon>Insecta</taxon>
        <taxon>Pterygota</taxon>
        <taxon>Neoptera</taxon>
        <taxon>Endopterygota</taxon>
        <taxon>Coleoptera</taxon>
        <taxon>Polyphaga</taxon>
        <taxon>Cucujiformia</taxon>
        <taxon>Tenebrionidae</taxon>
        <taxon>Zophobas</taxon>
    </lineage>
</organism>
<evidence type="ECO:0000256" key="1">
    <source>
        <dbReference type="SAM" id="Phobius"/>
    </source>
</evidence>
<reference evidence="2" key="1">
    <citation type="journal article" date="2023" name="G3 (Bethesda)">
        <title>Whole genome assemblies of Zophobas morio and Tenebrio molitor.</title>
        <authorList>
            <person name="Kaur S."/>
            <person name="Stinson S.A."/>
            <person name="diCenzo G.C."/>
        </authorList>
    </citation>
    <scope>NUCLEOTIDE SEQUENCE</scope>
    <source>
        <strain evidence="2">QUZm001</strain>
    </source>
</reference>
<dbReference type="AlphaFoldDB" id="A0AA38HN64"/>
<protein>
    <submittedName>
        <fullName evidence="2">Uncharacterized protein</fullName>
    </submittedName>
</protein>
<dbReference type="EMBL" id="JALNTZ010000010">
    <property type="protein sequence ID" value="KAJ3639572.1"/>
    <property type="molecule type" value="Genomic_DNA"/>
</dbReference>
<evidence type="ECO:0000313" key="3">
    <source>
        <dbReference type="Proteomes" id="UP001168821"/>
    </source>
</evidence>
<dbReference type="Proteomes" id="UP001168821">
    <property type="component" value="Unassembled WGS sequence"/>
</dbReference>
<evidence type="ECO:0000313" key="2">
    <source>
        <dbReference type="EMBL" id="KAJ3639572.1"/>
    </source>
</evidence>
<keyword evidence="1" id="KW-1133">Transmembrane helix</keyword>
<gene>
    <name evidence="2" type="ORF">Zmor_002923</name>
</gene>
<keyword evidence="3" id="KW-1185">Reference proteome</keyword>
<proteinExistence type="predicted"/>
<keyword evidence="1" id="KW-0472">Membrane</keyword>
<feature type="transmembrane region" description="Helical" evidence="1">
    <location>
        <begin position="6"/>
        <end position="22"/>
    </location>
</feature>
<keyword evidence="1" id="KW-0812">Transmembrane</keyword>
<accession>A0AA38HN64</accession>